<dbReference type="AlphaFoldDB" id="A0A314Z4Q4"/>
<evidence type="ECO:0000313" key="1">
    <source>
        <dbReference type="EMBL" id="PQQ12464.1"/>
    </source>
</evidence>
<dbReference type="EMBL" id="PJQY01000352">
    <property type="protein sequence ID" value="PQQ12464.1"/>
    <property type="molecule type" value="Genomic_DNA"/>
</dbReference>
<accession>A0A314Z4Q4</accession>
<dbReference type="Proteomes" id="UP000250321">
    <property type="component" value="Unassembled WGS sequence"/>
</dbReference>
<evidence type="ECO:0000313" key="2">
    <source>
        <dbReference type="Proteomes" id="UP000250321"/>
    </source>
</evidence>
<sequence length="62" mass="7012">MVQPLLAEGKRAYCKICSRHPVTNLIHLSRHAQYHVPSTSSIPCSIVLCLRPFKEDKKSPLI</sequence>
<reference evidence="1 2" key="1">
    <citation type="submission" date="2018-02" db="EMBL/GenBank/DDBJ databases">
        <title>Draft genome of wild Prunus yedoensis var. nudiflora.</title>
        <authorList>
            <person name="Baek S."/>
            <person name="Kim J.-H."/>
            <person name="Choi K."/>
            <person name="Kim G.-B."/>
            <person name="Cho A."/>
            <person name="Jang H."/>
            <person name="Shin C.-H."/>
            <person name="Yu H.-J."/>
            <person name="Mun J.-H."/>
        </authorList>
    </citation>
    <scope>NUCLEOTIDE SEQUENCE [LARGE SCALE GENOMIC DNA]</scope>
    <source>
        <strain evidence="2">cv. Jeju island</strain>
        <tissue evidence="1">Leaf</tissue>
    </source>
</reference>
<proteinExistence type="predicted"/>
<keyword evidence="2" id="KW-1185">Reference proteome</keyword>
<comment type="caution">
    <text evidence="1">The sequence shown here is derived from an EMBL/GenBank/DDBJ whole genome shotgun (WGS) entry which is preliminary data.</text>
</comment>
<name>A0A314Z4Q4_PRUYE</name>
<protein>
    <submittedName>
        <fullName evidence="1">Uncharacterized protein</fullName>
    </submittedName>
</protein>
<organism evidence="1 2">
    <name type="scientific">Prunus yedoensis var. nudiflora</name>
    <dbReference type="NCBI Taxonomy" id="2094558"/>
    <lineage>
        <taxon>Eukaryota</taxon>
        <taxon>Viridiplantae</taxon>
        <taxon>Streptophyta</taxon>
        <taxon>Embryophyta</taxon>
        <taxon>Tracheophyta</taxon>
        <taxon>Spermatophyta</taxon>
        <taxon>Magnoliopsida</taxon>
        <taxon>eudicotyledons</taxon>
        <taxon>Gunneridae</taxon>
        <taxon>Pentapetalae</taxon>
        <taxon>rosids</taxon>
        <taxon>fabids</taxon>
        <taxon>Rosales</taxon>
        <taxon>Rosaceae</taxon>
        <taxon>Amygdaloideae</taxon>
        <taxon>Amygdaleae</taxon>
        <taxon>Prunus</taxon>
    </lineage>
</organism>
<gene>
    <name evidence="1" type="ORF">Pyn_02371</name>
</gene>